<name>A0ABW4BFY3_9LACO</name>
<dbReference type="NCBIfam" id="TIGR02167">
    <property type="entry name" value="Liste_lipo_26"/>
    <property type="match status" value="2"/>
</dbReference>
<keyword evidence="2" id="KW-0964">Secreted</keyword>
<reference evidence="10" key="1">
    <citation type="journal article" date="2019" name="Int. J. Syst. Evol. Microbiol.">
        <title>The Global Catalogue of Microorganisms (GCM) 10K type strain sequencing project: providing services to taxonomists for standard genome sequencing and annotation.</title>
        <authorList>
            <consortium name="The Broad Institute Genomics Platform"/>
            <consortium name="The Broad Institute Genome Sequencing Center for Infectious Disease"/>
            <person name="Wu L."/>
            <person name="Ma J."/>
        </authorList>
    </citation>
    <scope>NUCLEOTIDE SEQUENCE [LARGE SCALE GENOMIC DNA]</scope>
    <source>
        <strain evidence="10">CCM 9110</strain>
    </source>
</reference>
<evidence type="ECO:0000256" key="4">
    <source>
        <dbReference type="ARBA" id="ARBA00023088"/>
    </source>
</evidence>
<dbReference type="Proteomes" id="UP001597199">
    <property type="component" value="Unassembled WGS sequence"/>
</dbReference>
<evidence type="ECO:0000259" key="8">
    <source>
        <dbReference type="PROSITE" id="PS50847"/>
    </source>
</evidence>
<feature type="transmembrane region" description="Helical" evidence="6">
    <location>
        <begin position="825"/>
        <end position="843"/>
    </location>
</feature>
<keyword evidence="6" id="KW-1133">Transmembrane helix</keyword>
<dbReference type="Gene3D" id="2.60.40.4300">
    <property type="match status" value="1"/>
</dbReference>
<evidence type="ECO:0000256" key="1">
    <source>
        <dbReference type="ARBA" id="ARBA00022512"/>
    </source>
</evidence>
<dbReference type="InterPro" id="IPR011889">
    <property type="entry name" value="Liste_lipo_26"/>
</dbReference>
<proteinExistence type="predicted"/>
<evidence type="ECO:0000256" key="3">
    <source>
        <dbReference type="ARBA" id="ARBA00022729"/>
    </source>
</evidence>
<dbReference type="InterPro" id="IPR005046">
    <property type="entry name" value="DUF285"/>
</dbReference>
<keyword evidence="4" id="KW-0572">Peptidoglycan-anchor</keyword>
<feature type="signal peptide" evidence="7">
    <location>
        <begin position="1"/>
        <end position="36"/>
    </location>
</feature>
<evidence type="ECO:0000313" key="10">
    <source>
        <dbReference type="Proteomes" id="UP001597199"/>
    </source>
</evidence>
<keyword evidence="6" id="KW-0472">Membrane</keyword>
<evidence type="ECO:0000256" key="7">
    <source>
        <dbReference type="SAM" id="SignalP"/>
    </source>
</evidence>
<accession>A0ABW4BFY3</accession>
<sequence>MSKQERRRVRVAASLGLTVLMSSAILGGMAPLAANAAEVGSEPTTTEVSPMITAPENPSDGVVSLPEGEGLDTGTVDETPLPDEESEEVEAETPTGVPETAPEIEETLPEQSRPEPSVEVPAADAVQADEITSDEDGVLRDTWGDVEWTFEDGVLSLNGGVGVNTDSGSPWYTIANEVTKVVVTDTITAPEDISYLFEDFSAVTAFEGLDRIDTSAVKNMRGAFENTTALTSLNLTGWEVASVTDMGGLFAGSGLISVNLSTWQPSHLTTTRGIFSSMERLEYLNISSFSFSSSANVFDNYAPNLRTLVLGSNTLLHNLPNPRGTVWAGETSENTFSNQYTGGHPDTYHLEFDTVEDLWGTVEWKFENGVLFLSEGTGADTNRVSPWRELASYVETVVLDGDIIAPADNHSLFAGFDHVTEYQGLDRLNLEHTTTTKNMFKNNRMISFLDVADWDTSNVGEMWSMFEGCSSLTQLNIEDWNVDSIYDLDSFLMGTKLESIDLSKWHISDAYLYDAFASMSELKSLDISNFDLMYNGNRERGMISNTPQLSELTLGHKTLLWGNVDFPTGQHWQGDNTGHQFSYLYGGGYADTYRLVEGALSSAVIYLHDDRNEKQIGWQVLSGEPGSTVALSTMHIPNGYVLENPEETIELSENATITDEDVLQVDMTLKRVHKTTTRTIKFEGLPDGHEKEKIQEIKWDWDWADADLIPQNGRLFFFDDLVHSPLSGYEEFTVPEVQGYVANVSVVEAKEFEDELAELPDDEEVVITYTKLDTGDGGDQQPDPNQPDKETGTGSGSNATDSGGGQMTNLSTGEDKALPHTGSQVASGLTLLGLGLLGLLGLTKRRKRN</sequence>
<keyword evidence="1" id="KW-0134">Cell wall</keyword>
<dbReference type="InterPro" id="IPR050328">
    <property type="entry name" value="Dev_Immune_Receptor"/>
</dbReference>
<evidence type="ECO:0000256" key="6">
    <source>
        <dbReference type="SAM" id="Phobius"/>
    </source>
</evidence>
<dbReference type="PANTHER" id="PTHR24373:SF397">
    <property type="entry name" value="IG-LIKE DOMAIN-CONTAINING PROTEIN"/>
    <property type="match status" value="1"/>
</dbReference>
<feature type="chain" id="PRO_5047187236" evidence="7">
    <location>
        <begin position="37"/>
        <end position="849"/>
    </location>
</feature>
<protein>
    <submittedName>
        <fullName evidence="9">BspA family leucine-rich repeat surface protein</fullName>
    </submittedName>
</protein>
<organism evidence="9 10">
    <name type="scientific">Lacticaseibacillus suilingensis</name>
    <dbReference type="NCBI Taxonomy" id="2799577"/>
    <lineage>
        <taxon>Bacteria</taxon>
        <taxon>Bacillati</taxon>
        <taxon>Bacillota</taxon>
        <taxon>Bacilli</taxon>
        <taxon>Lactobacillales</taxon>
        <taxon>Lactobacillaceae</taxon>
        <taxon>Lacticaseibacillus</taxon>
    </lineage>
</organism>
<dbReference type="InterPro" id="IPR032675">
    <property type="entry name" value="LRR_dom_sf"/>
</dbReference>
<feature type="domain" description="Gram-positive cocci surface proteins LPxTG" evidence="8">
    <location>
        <begin position="818"/>
        <end position="849"/>
    </location>
</feature>
<keyword evidence="3 7" id="KW-0732">Signal</keyword>
<keyword evidence="6" id="KW-0812">Transmembrane</keyword>
<gene>
    <name evidence="9" type="ORF">ACFQ41_01535</name>
</gene>
<evidence type="ECO:0000256" key="5">
    <source>
        <dbReference type="SAM" id="MobiDB-lite"/>
    </source>
</evidence>
<dbReference type="SUPFAM" id="SSF52047">
    <property type="entry name" value="RNI-like"/>
    <property type="match status" value="1"/>
</dbReference>
<comment type="caution">
    <text evidence="9">The sequence shown here is derived from an EMBL/GenBank/DDBJ whole genome shotgun (WGS) entry which is preliminary data.</text>
</comment>
<feature type="compositionally biased region" description="Acidic residues" evidence="5">
    <location>
        <begin position="80"/>
        <end position="91"/>
    </location>
</feature>
<dbReference type="EMBL" id="JBHTOA010000014">
    <property type="protein sequence ID" value="MFD1397987.1"/>
    <property type="molecule type" value="Genomic_DNA"/>
</dbReference>
<dbReference type="InterPro" id="IPR019931">
    <property type="entry name" value="LPXTG_anchor"/>
</dbReference>
<feature type="region of interest" description="Disordered" evidence="5">
    <location>
        <begin position="772"/>
        <end position="821"/>
    </location>
</feature>
<evidence type="ECO:0000313" key="9">
    <source>
        <dbReference type="EMBL" id="MFD1397987.1"/>
    </source>
</evidence>
<dbReference type="Gene3D" id="3.80.10.10">
    <property type="entry name" value="Ribonuclease Inhibitor"/>
    <property type="match status" value="2"/>
</dbReference>
<keyword evidence="10" id="KW-1185">Reference proteome</keyword>
<dbReference type="Pfam" id="PF03382">
    <property type="entry name" value="DUF285"/>
    <property type="match status" value="2"/>
</dbReference>
<dbReference type="Pfam" id="PF00746">
    <property type="entry name" value="Gram_pos_anchor"/>
    <property type="match status" value="1"/>
</dbReference>
<dbReference type="RefSeq" id="WP_204119653.1">
    <property type="nucleotide sequence ID" value="NZ_BOLV01000020.1"/>
</dbReference>
<evidence type="ECO:0000256" key="2">
    <source>
        <dbReference type="ARBA" id="ARBA00022525"/>
    </source>
</evidence>
<feature type="compositionally biased region" description="Polar residues" evidence="5">
    <location>
        <begin position="796"/>
        <end position="812"/>
    </location>
</feature>
<dbReference type="NCBIfam" id="TIGR01167">
    <property type="entry name" value="LPXTG_anchor"/>
    <property type="match status" value="1"/>
</dbReference>
<dbReference type="PANTHER" id="PTHR24373">
    <property type="entry name" value="SLIT RELATED LEUCINE-RICH REPEAT NEURONAL PROTEIN"/>
    <property type="match status" value="1"/>
</dbReference>
<dbReference type="PROSITE" id="PS50847">
    <property type="entry name" value="GRAM_POS_ANCHORING"/>
    <property type="match status" value="1"/>
</dbReference>
<feature type="region of interest" description="Disordered" evidence="5">
    <location>
        <begin position="38"/>
        <end position="116"/>
    </location>
</feature>